<sequence length="55" mass="6314">MCPVFPGCFRKKQGTSFFYLLTLFHLHSNIARNIIEVYPQAGEIMPCFGSHPNRV</sequence>
<dbReference type="AlphaFoldDB" id="A0A150JWW3"/>
<evidence type="ECO:0000313" key="1">
    <source>
        <dbReference type="EMBL" id="KYC61696.1"/>
    </source>
</evidence>
<accession>A0A150JWW3</accession>
<comment type="caution">
    <text evidence="1">The sequence shown here is derived from an EMBL/GenBank/DDBJ whole genome shotgun (WGS) entry which is preliminary data.</text>
</comment>
<dbReference type="Proteomes" id="UP000075304">
    <property type="component" value="Unassembled WGS sequence"/>
</dbReference>
<dbReference type="EMBL" id="LQYI01000138">
    <property type="protein sequence ID" value="KYC61696.1"/>
    <property type="molecule type" value="Genomic_DNA"/>
</dbReference>
<protein>
    <submittedName>
        <fullName evidence="1">Uncharacterized protein</fullName>
    </submittedName>
</protein>
<evidence type="ECO:0000313" key="2">
    <source>
        <dbReference type="Proteomes" id="UP000075304"/>
    </source>
</evidence>
<name>A0A150JWW3_HEYCO</name>
<reference evidence="1 2" key="1">
    <citation type="submission" date="2016-01" db="EMBL/GenBank/DDBJ databases">
        <title>Genome Sequences of Twelve Sporeforming Bacillus Species Isolated from Foods.</title>
        <authorList>
            <person name="Berendsen E.M."/>
            <person name="Wells-Bennik M.H."/>
            <person name="Krawcyk A.O."/>
            <person name="De Jong A."/>
            <person name="Holsappel S."/>
            <person name="Eijlander R.T."/>
            <person name="Kuipers O.P."/>
        </authorList>
    </citation>
    <scope>NUCLEOTIDE SEQUENCE [LARGE SCALE GENOMIC DNA]</scope>
    <source>
        <strain evidence="1 2">B4099</strain>
    </source>
</reference>
<proteinExistence type="predicted"/>
<organism evidence="1 2">
    <name type="scientific">Heyndrickxia coagulans</name>
    <name type="common">Weizmannia coagulans</name>
    <dbReference type="NCBI Taxonomy" id="1398"/>
    <lineage>
        <taxon>Bacteria</taxon>
        <taxon>Bacillati</taxon>
        <taxon>Bacillota</taxon>
        <taxon>Bacilli</taxon>
        <taxon>Bacillales</taxon>
        <taxon>Bacillaceae</taxon>
        <taxon>Heyndrickxia</taxon>
    </lineage>
</organism>
<dbReference type="PATRIC" id="fig|1398.25.peg.1141"/>
<gene>
    <name evidence="1" type="ORF">B4099_2182</name>
</gene>